<keyword evidence="1" id="KW-0472">Membrane</keyword>
<feature type="transmembrane region" description="Helical" evidence="1">
    <location>
        <begin position="316"/>
        <end position="337"/>
    </location>
</feature>
<feature type="transmembrane region" description="Helical" evidence="1">
    <location>
        <begin position="178"/>
        <end position="197"/>
    </location>
</feature>
<feature type="transmembrane region" description="Helical" evidence="1">
    <location>
        <begin position="119"/>
        <end position="136"/>
    </location>
</feature>
<gene>
    <name evidence="2" type="ORF">ACFOOR_04970</name>
</gene>
<keyword evidence="1" id="KW-1133">Transmembrane helix</keyword>
<proteinExistence type="predicted"/>
<dbReference type="RefSeq" id="WP_343164772.1">
    <property type="nucleotide sequence ID" value="NZ_JBHRSV010000003.1"/>
</dbReference>
<accession>A0ABV6ZVR0</accession>
<protein>
    <recommendedName>
        <fullName evidence="4">Glycosyltransferase RgtA/B/C/D-like domain-containing protein</fullName>
    </recommendedName>
</protein>
<evidence type="ECO:0000313" key="3">
    <source>
        <dbReference type="Proteomes" id="UP001595379"/>
    </source>
</evidence>
<sequence>MRFGPAGFSHPASPYIALSVLAFIGYGVHVYGMVLFDDDLVGRFRGISNPSAIEAATNNFVQWSMGRPLGHASNVTFQTIFSEFPEWSILAFASIVLTLQSFVVYLIGREAKLGRAASFFGAAVYLTTPAAISLHLPVHSLATEWSTWFILAASLLALRKHFFLSGAIAALQVNVYEIYMTVFFIPYFIAIIPPIVAWRFDLLDLAKKFGLYVTGFFSVFIVFMFIRVLKNAAGRASMLDGATPVELVGRMVSAGWIGTGTLADMHLGAFDWAMSYGPAYIFGFSIMLFFVALLMRPQFGDEAAEGHAVASSVHGFYGAGVLIVAGLITIFMSYMVFFAQRYPPDWQTSRLANIHTAARFGLFFLAAGLTWLTGFFVAKLRQRKSHIAVTAARIRLVLAAAVITVFTTYNHAYGYQQVQQSQRVLALVSALHSGCEASAPGDVIIVITPPGFESSRTDRVLTWGNVYLGETKFTGWDNRVLIVRSHNRAPLLAALASSDGQISGSELVSLVDPAFSQYAWLFPRGDVARWGVIEEERIVIVDLQVERELYTVEILQAPSESRVCHRRPS</sequence>
<feature type="transmembrane region" description="Helical" evidence="1">
    <location>
        <begin position="357"/>
        <end position="378"/>
    </location>
</feature>
<evidence type="ECO:0000313" key="2">
    <source>
        <dbReference type="EMBL" id="MFC2925449.1"/>
    </source>
</evidence>
<feature type="transmembrane region" description="Helical" evidence="1">
    <location>
        <begin position="12"/>
        <end position="36"/>
    </location>
</feature>
<keyword evidence="3" id="KW-1185">Reference proteome</keyword>
<evidence type="ECO:0000256" key="1">
    <source>
        <dbReference type="SAM" id="Phobius"/>
    </source>
</evidence>
<feature type="transmembrane region" description="Helical" evidence="1">
    <location>
        <begin position="87"/>
        <end position="107"/>
    </location>
</feature>
<evidence type="ECO:0008006" key="4">
    <source>
        <dbReference type="Google" id="ProtNLM"/>
    </source>
</evidence>
<organism evidence="2 3">
    <name type="scientific">Hyphobacterium vulgare</name>
    <dbReference type="NCBI Taxonomy" id="1736751"/>
    <lineage>
        <taxon>Bacteria</taxon>
        <taxon>Pseudomonadati</taxon>
        <taxon>Pseudomonadota</taxon>
        <taxon>Alphaproteobacteria</taxon>
        <taxon>Maricaulales</taxon>
        <taxon>Maricaulaceae</taxon>
        <taxon>Hyphobacterium</taxon>
    </lineage>
</organism>
<feature type="transmembrane region" description="Helical" evidence="1">
    <location>
        <begin position="209"/>
        <end position="226"/>
    </location>
</feature>
<reference evidence="3" key="1">
    <citation type="journal article" date="2019" name="Int. J. Syst. Evol. Microbiol.">
        <title>The Global Catalogue of Microorganisms (GCM) 10K type strain sequencing project: providing services to taxonomists for standard genome sequencing and annotation.</title>
        <authorList>
            <consortium name="The Broad Institute Genomics Platform"/>
            <consortium name="The Broad Institute Genome Sequencing Center for Infectious Disease"/>
            <person name="Wu L."/>
            <person name="Ma J."/>
        </authorList>
    </citation>
    <scope>NUCLEOTIDE SEQUENCE [LARGE SCALE GENOMIC DNA]</scope>
    <source>
        <strain evidence="3">KCTC 52487</strain>
    </source>
</reference>
<name>A0ABV6ZVR0_9PROT</name>
<keyword evidence="1" id="KW-0812">Transmembrane</keyword>
<feature type="transmembrane region" description="Helical" evidence="1">
    <location>
        <begin position="390"/>
        <end position="409"/>
    </location>
</feature>
<dbReference type="Proteomes" id="UP001595379">
    <property type="component" value="Unassembled WGS sequence"/>
</dbReference>
<feature type="transmembrane region" description="Helical" evidence="1">
    <location>
        <begin position="276"/>
        <end position="295"/>
    </location>
</feature>
<comment type="caution">
    <text evidence="2">The sequence shown here is derived from an EMBL/GenBank/DDBJ whole genome shotgun (WGS) entry which is preliminary data.</text>
</comment>
<dbReference type="EMBL" id="JBHRSV010000003">
    <property type="protein sequence ID" value="MFC2925449.1"/>
    <property type="molecule type" value="Genomic_DNA"/>
</dbReference>